<proteinExistence type="predicted"/>
<feature type="chain" id="PRO_5032955010" evidence="2">
    <location>
        <begin position="34"/>
        <end position="416"/>
    </location>
</feature>
<dbReference type="Proteomes" id="UP000501812">
    <property type="component" value="Chromosome"/>
</dbReference>
<dbReference type="KEGG" id="luo:HHL09_25940"/>
<gene>
    <name evidence="3" type="ORF">HHL09_25940</name>
</gene>
<name>A0A858RSW0_9BACT</name>
<evidence type="ECO:0000256" key="2">
    <source>
        <dbReference type="SAM" id="SignalP"/>
    </source>
</evidence>
<reference evidence="3 4" key="1">
    <citation type="submission" date="2020-04" db="EMBL/GenBank/DDBJ databases">
        <title>Luteolibacter sp. G-1-1-1 isolated from soil.</title>
        <authorList>
            <person name="Dahal R.H."/>
        </authorList>
    </citation>
    <scope>NUCLEOTIDE SEQUENCE [LARGE SCALE GENOMIC DNA]</scope>
    <source>
        <strain evidence="3 4">G-1-1-1</strain>
    </source>
</reference>
<accession>A0A858RSW0</accession>
<dbReference type="AlphaFoldDB" id="A0A858RSW0"/>
<evidence type="ECO:0000313" key="4">
    <source>
        <dbReference type="Proteomes" id="UP000501812"/>
    </source>
</evidence>
<protein>
    <submittedName>
        <fullName evidence="3">Uncharacterized protein</fullName>
    </submittedName>
</protein>
<dbReference type="RefSeq" id="WP_169457559.1">
    <property type="nucleotide sequence ID" value="NZ_CP051774.1"/>
</dbReference>
<feature type="compositionally biased region" description="Basic and acidic residues" evidence="1">
    <location>
        <begin position="404"/>
        <end position="416"/>
    </location>
</feature>
<feature type="signal peptide" evidence="2">
    <location>
        <begin position="1"/>
        <end position="33"/>
    </location>
</feature>
<evidence type="ECO:0000256" key="1">
    <source>
        <dbReference type="SAM" id="MobiDB-lite"/>
    </source>
</evidence>
<keyword evidence="4" id="KW-1185">Reference proteome</keyword>
<feature type="region of interest" description="Disordered" evidence="1">
    <location>
        <begin position="392"/>
        <end position="416"/>
    </location>
</feature>
<sequence>MKASSSFRRIFAMRSSVLSLLLLAALHPAPLQARDYEFDGSMSEETLRSYLSRSMTLMYLLTGGGDFDDNLRMLKSTGVKFAGRAVHNWGREQGGEPALPKRLEEAKAKAAKIHAQDPDLILQACIFEIVSKDIDQLAVPAWAFEALGMPVEERNFRFDEIRYANGRFLDQWGKGTCVPDVSRPETKLWFHYLAASYIDIGCEAIHFGQAELMNGNDPDLVHWSEVVERARAHAKKKARRHFLVCDAHVPHGGLVKDGKLLYDFHSFPLRIEEIPEKPREAQLRIGYKDALYGRSKGGITPSGWTCEHLPYLVEFDNYGRSNKPGEAGQGVHWVWGWDEITWFSQQPESARNEWLGYAWDWVRKNDPAGYVQMPGMRCLAGATDKRRWYSINRPSPATPEGSNQEDKIRDIWKADE</sequence>
<evidence type="ECO:0000313" key="3">
    <source>
        <dbReference type="EMBL" id="QJE99073.1"/>
    </source>
</evidence>
<dbReference type="EMBL" id="CP051774">
    <property type="protein sequence ID" value="QJE99073.1"/>
    <property type="molecule type" value="Genomic_DNA"/>
</dbReference>
<keyword evidence="2" id="KW-0732">Signal</keyword>
<organism evidence="3 4">
    <name type="scientific">Luteolibacter luteus</name>
    <dbReference type="NCBI Taxonomy" id="2728835"/>
    <lineage>
        <taxon>Bacteria</taxon>
        <taxon>Pseudomonadati</taxon>
        <taxon>Verrucomicrobiota</taxon>
        <taxon>Verrucomicrobiia</taxon>
        <taxon>Verrucomicrobiales</taxon>
        <taxon>Verrucomicrobiaceae</taxon>
        <taxon>Luteolibacter</taxon>
    </lineage>
</organism>